<protein>
    <recommendedName>
        <fullName evidence="4">Type IV secretion system protein</fullName>
    </recommendedName>
</protein>
<evidence type="ECO:0000313" key="2">
    <source>
        <dbReference type="EMBL" id="GLS18034.1"/>
    </source>
</evidence>
<evidence type="ECO:0000256" key="1">
    <source>
        <dbReference type="SAM" id="MobiDB-lite"/>
    </source>
</evidence>
<evidence type="ECO:0008006" key="4">
    <source>
        <dbReference type="Google" id="ProtNLM"/>
    </source>
</evidence>
<dbReference type="Pfam" id="PF07996">
    <property type="entry name" value="T4SS"/>
    <property type="match status" value="1"/>
</dbReference>
<dbReference type="InterPro" id="IPR023220">
    <property type="entry name" value="T4SS_VirB5-domain"/>
</dbReference>
<gene>
    <name evidence="2" type="ORF">GCM10007874_10500</name>
</gene>
<dbReference type="EMBL" id="BSPC01000008">
    <property type="protein sequence ID" value="GLS18034.1"/>
    <property type="molecule type" value="Genomic_DNA"/>
</dbReference>
<reference evidence="3" key="1">
    <citation type="journal article" date="2019" name="Int. J. Syst. Evol. Microbiol.">
        <title>The Global Catalogue of Microorganisms (GCM) 10K type strain sequencing project: providing services to taxonomists for standard genome sequencing and annotation.</title>
        <authorList>
            <consortium name="The Broad Institute Genomics Platform"/>
            <consortium name="The Broad Institute Genome Sequencing Center for Infectious Disease"/>
            <person name="Wu L."/>
            <person name="Ma J."/>
        </authorList>
    </citation>
    <scope>NUCLEOTIDE SEQUENCE [LARGE SCALE GENOMIC DNA]</scope>
    <source>
        <strain evidence="3">NBRC 101365</strain>
    </source>
</reference>
<name>A0ABQ6CE16_9HYPH</name>
<feature type="region of interest" description="Disordered" evidence="1">
    <location>
        <begin position="34"/>
        <end position="56"/>
    </location>
</feature>
<dbReference type="InterPro" id="IPR014158">
    <property type="entry name" value="T4SS_VirB5"/>
</dbReference>
<organism evidence="2 3">
    <name type="scientific">Labrys miyagiensis</name>
    <dbReference type="NCBI Taxonomy" id="346912"/>
    <lineage>
        <taxon>Bacteria</taxon>
        <taxon>Pseudomonadati</taxon>
        <taxon>Pseudomonadota</taxon>
        <taxon>Alphaproteobacteria</taxon>
        <taxon>Hyphomicrobiales</taxon>
        <taxon>Xanthobacteraceae</taxon>
        <taxon>Labrys</taxon>
    </lineage>
</organism>
<dbReference type="Proteomes" id="UP001156882">
    <property type="component" value="Unassembled WGS sequence"/>
</dbReference>
<accession>A0ABQ6CE16</accession>
<dbReference type="SUPFAM" id="SSF101082">
    <property type="entry name" value="Typo IV secretion system protein TraC"/>
    <property type="match status" value="1"/>
</dbReference>
<keyword evidence="3" id="KW-1185">Reference proteome</keyword>
<feature type="compositionally biased region" description="Basic and acidic residues" evidence="1">
    <location>
        <begin position="35"/>
        <end position="45"/>
    </location>
</feature>
<proteinExistence type="predicted"/>
<comment type="caution">
    <text evidence="2">The sequence shown here is derived from an EMBL/GenBank/DDBJ whole genome shotgun (WGS) entry which is preliminary data.</text>
</comment>
<sequence>MNQREVNCLSLGLAIGLSKSGAEVFAQGIPIMDVTHPRQDPDKPAPARGGRAFPTKATARWQPEVQAMKSLKRAFLRLSVAIGAFLITAGAAFAQGVPVIDNAVLTQATQTAGNTSQIMNSNQQILQTVNKTLAALTGNRATGDLSQAALGSGFNLGGAPSFSALLQGGMSWGNLGQYGTQATTILNALNLVKSLSGNIGNPTGQDKAYSAAVNTAAALTAMISGSQASAASRTQSFQAAAQQIGTAIDVKGSVDQNSQLQVQTGLTINELIGVLNANNAAINAQQAQDLAAQAAQARVNNFTPYNGGAQ</sequence>
<dbReference type="Gene3D" id="1.20.58.430">
    <property type="entry name" value="Type IV secretion system, VirB5-domain"/>
    <property type="match status" value="1"/>
</dbReference>
<evidence type="ECO:0000313" key="3">
    <source>
        <dbReference type="Proteomes" id="UP001156882"/>
    </source>
</evidence>